<evidence type="ECO:0000256" key="1">
    <source>
        <dbReference type="SAM" id="MobiDB-lite"/>
    </source>
</evidence>
<dbReference type="AlphaFoldDB" id="A0A391NR02"/>
<dbReference type="EMBL" id="BDIP01005427">
    <property type="protein sequence ID" value="GCA63891.1"/>
    <property type="molecule type" value="Genomic_DNA"/>
</dbReference>
<dbReference type="OrthoDB" id="7485566at2759"/>
<feature type="non-terminal residue" evidence="2">
    <location>
        <position position="532"/>
    </location>
</feature>
<evidence type="ECO:0000313" key="2">
    <source>
        <dbReference type="EMBL" id="GCA63891.1"/>
    </source>
</evidence>
<sequence length="532" mass="58549">MAPRDSEQPRFTDDASGQIECSMVGNGDTDMAPVPDIPSYSIQGEHTTRGNEDDERFGEAGRVRTGVRPGERGVYDGRDLFPEMLAEECVDGHNYMVKVCKREGCSGLFAYHIGKHTVQNEQGRDVVVRYKGQLRICPSCNGGQNKGRNRTLDIKDANVELAVLRQYWAKHHNRVTIREGGPAPAPPEASPTVDPKGVTVQRLSHKFKASISHALKRAIIDALTYLAGSNHGDSPKITKSSWTRLINVLGLSRVRSSRKSNQDHRVAEALRRIADGTYTPPPPRPLTPRQMREDRKRLLKNCSEMIWEGKVASAVRMLDSTTSTAKPTKATLDGLKERHPRRKRLSAEQVEWYTKLCDESARREAIEFELADCTVVQVLEGIHNLSPGASAGPSGLTGKMLKQILGWCREDLVRDLFLNGMARIVQAIMRGRVPLDIFGARLIALNKEDGGVRPIAVGSVLVRLAGKIATTGTKDVVNAQLSPIQFGVAVSNAVESVAKLIDIRIRAGYTVLSLDFQNAFNAVRRDALLIAA</sequence>
<feature type="compositionally biased region" description="Basic and acidic residues" evidence="1">
    <location>
        <begin position="46"/>
        <end position="60"/>
    </location>
</feature>
<evidence type="ECO:0000313" key="3">
    <source>
        <dbReference type="Proteomes" id="UP000265618"/>
    </source>
</evidence>
<feature type="region of interest" description="Disordered" evidence="1">
    <location>
        <begin position="1"/>
        <end position="60"/>
    </location>
</feature>
<dbReference type="Proteomes" id="UP000265618">
    <property type="component" value="Unassembled WGS sequence"/>
</dbReference>
<protein>
    <recommendedName>
        <fullName evidence="4">Reverse transcriptase domain-containing protein</fullName>
    </recommendedName>
</protein>
<evidence type="ECO:0008006" key="4">
    <source>
        <dbReference type="Google" id="ProtNLM"/>
    </source>
</evidence>
<reference evidence="2 3" key="1">
    <citation type="journal article" date="2018" name="PLoS ONE">
        <title>The draft genome of Kipferlia bialata reveals reductive genome evolution in fornicate parasites.</title>
        <authorList>
            <person name="Tanifuji G."/>
            <person name="Takabayashi S."/>
            <person name="Kume K."/>
            <person name="Takagi M."/>
            <person name="Nakayama T."/>
            <person name="Kamikawa R."/>
            <person name="Inagaki Y."/>
            <person name="Hashimoto T."/>
        </authorList>
    </citation>
    <scope>NUCLEOTIDE SEQUENCE [LARGE SCALE GENOMIC DNA]</scope>
    <source>
        <strain evidence="2">NY0173</strain>
    </source>
</reference>
<gene>
    <name evidence="2" type="ORF">KIPB_012355</name>
</gene>
<feature type="compositionally biased region" description="Basic and acidic residues" evidence="1">
    <location>
        <begin position="1"/>
        <end position="13"/>
    </location>
</feature>
<keyword evidence="3" id="KW-1185">Reference proteome</keyword>
<accession>A0A391NR02</accession>
<name>A0A391NR02_9EUKA</name>
<comment type="caution">
    <text evidence="2">The sequence shown here is derived from an EMBL/GenBank/DDBJ whole genome shotgun (WGS) entry which is preliminary data.</text>
</comment>
<proteinExistence type="predicted"/>
<organism evidence="2 3">
    <name type="scientific">Kipferlia bialata</name>
    <dbReference type="NCBI Taxonomy" id="797122"/>
    <lineage>
        <taxon>Eukaryota</taxon>
        <taxon>Metamonada</taxon>
        <taxon>Carpediemonas-like organisms</taxon>
        <taxon>Kipferlia</taxon>
    </lineage>
</organism>